<feature type="domain" description="Insertion element IS402-like" evidence="2">
    <location>
        <begin position="55"/>
        <end position="131"/>
    </location>
</feature>
<accession>A0A6P1E264</accession>
<protein>
    <submittedName>
        <fullName evidence="3">Transposase</fullName>
    </submittedName>
</protein>
<name>A0A6P1E264_9GAMM</name>
<dbReference type="EMBL" id="JAAIJR010000204">
    <property type="protein sequence ID" value="NEX23441.1"/>
    <property type="molecule type" value="Genomic_DNA"/>
</dbReference>
<dbReference type="Pfam" id="PF13340">
    <property type="entry name" value="DUF4096"/>
    <property type="match status" value="1"/>
</dbReference>
<feature type="region of interest" description="Disordered" evidence="1">
    <location>
        <begin position="140"/>
        <end position="176"/>
    </location>
</feature>
<gene>
    <name evidence="3" type="ORF">G3480_24645</name>
</gene>
<dbReference type="Proteomes" id="UP000471640">
    <property type="component" value="Unassembled WGS sequence"/>
</dbReference>
<evidence type="ECO:0000313" key="4">
    <source>
        <dbReference type="Proteomes" id="UP000471640"/>
    </source>
</evidence>
<reference evidence="3 4" key="2">
    <citation type="submission" date="2020-02" db="EMBL/GenBank/DDBJ databases">
        <title>Genome sequences of Thiorhodococcus mannitoliphagus and Thiorhodococcus minor, purple sulfur photosynthetic bacteria in the gammaproteobacterial family, Chromatiaceae.</title>
        <authorList>
            <person name="Aviles F.A."/>
            <person name="Meyer T.E."/>
            <person name="Kyndt J.A."/>
        </authorList>
    </citation>
    <scope>NUCLEOTIDE SEQUENCE [LARGE SCALE GENOMIC DNA]</scope>
    <source>
        <strain evidence="3 4">DSM 18266</strain>
    </source>
</reference>
<keyword evidence="4" id="KW-1185">Reference proteome</keyword>
<sequence length="176" mass="19744">MRSRLKTQIQIRQAVKAPRAKSEALPVHVDDPSVFLALGAEGKITINRQAYPSDVTDAQWEIIVPLLPKPNKVPGGPGRPPADLRLIVNAIFYQAKAVCQWRLLPHDFGPWQTVYEYFNRWSRDGVWAEVMEMLRRLERERRQGRAPEPTAGSIDSQSVKTATQGNAVGFDGGKQT</sequence>
<dbReference type="InterPro" id="IPR025161">
    <property type="entry name" value="IS402-like_dom"/>
</dbReference>
<dbReference type="PANTHER" id="PTHR30007:SF0">
    <property type="entry name" value="TRANSPOSASE"/>
    <property type="match status" value="1"/>
</dbReference>
<evidence type="ECO:0000313" key="3">
    <source>
        <dbReference type="EMBL" id="NEX23441.1"/>
    </source>
</evidence>
<reference evidence="4" key="1">
    <citation type="journal article" date="2020" name="Microbiol. Resour. Announc.">
        <title>Draft Genome Sequences of Thiorhodococcus mannitoliphagus and Thiorhodococcus minor, Purple Sulfur Photosynthetic Bacteria in the Gammaproteobacterial Family Chromatiaceae.</title>
        <authorList>
            <person name="Aviles F.A."/>
            <person name="Meyer T.E."/>
            <person name="Kyndt J.A."/>
        </authorList>
    </citation>
    <scope>NUCLEOTIDE SEQUENCE [LARGE SCALE GENOMIC DNA]</scope>
    <source>
        <strain evidence="4">DSM 18266</strain>
    </source>
</reference>
<feature type="compositionally biased region" description="Polar residues" evidence="1">
    <location>
        <begin position="153"/>
        <end position="166"/>
    </location>
</feature>
<evidence type="ECO:0000259" key="2">
    <source>
        <dbReference type="Pfam" id="PF13340"/>
    </source>
</evidence>
<evidence type="ECO:0000256" key="1">
    <source>
        <dbReference type="SAM" id="MobiDB-lite"/>
    </source>
</evidence>
<proteinExistence type="predicted"/>
<dbReference type="RefSeq" id="WP_164656874.1">
    <property type="nucleotide sequence ID" value="NZ_JAAIJR010000204.1"/>
</dbReference>
<dbReference type="PANTHER" id="PTHR30007">
    <property type="entry name" value="PHP DOMAIN PROTEIN"/>
    <property type="match status" value="1"/>
</dbReference>
<comment type="caution">
    <text evidence="3">The sequence shown here is derived from an EMBL/GenBank/DDBJ whole genome shotgun (WGS) entry which is preliminary data.</text>
</comment>
<dbReference type="AlphaFoldDB" id="A0A6P1E264"/>
<organism evidence="3 4">
    <name type="scientific">Thiorhodococcus mannitoliphagus</name>
    <dbReference type="NCBI Taxonomy" id="329406"/>
    <lineage>
        <taxon>Bacteria</taxon>
        <taxon>Pseudomonadati</taxon>
        <taxon>Pseudomonadota</taxon>
        <taxon>Gammaproteobacteria</taxon>
        <taxon>Chromatiales</taxon>
        <taxon>Chromatiaceae</taxon>
        <taxon>Thiorhodococcus</taxon>
    </lineage>
</organism>